<keyword evidence="1" id="KW-0812">Transmembrane</keyword>
<feature type="transmembrane region" description="Helical" evidence="1">
    <location>
        <begin position="6"/>
        <end position="22"/>
    </location>
</feature>
<reference evidence="2 3" key="1">
    <citation type="submission" date="2018-12" db="EMBL/GenBank/DDBJ databases">
        <title>Pseudomonas aeruginosa Diversity Panel.</title>
        <authorList>
            <person name="Snesrud E."/>
            <person name="Mcgann P."/>
        </authorList>
    </citation>
    <scope>NUCLEOTIDE SEQUENCE [LARGE SCALE GENOMIC DNA]</scope>
    <source>
        <strain evidence="2 3">MRSN6241</strain>
    </source>
</reference>
<protein>
    <recommendedName>
        <fullName evidence="4">DUF4760 domain-containing protein</fullName>
    </recommendedName>
</protein>
<keyword evidence="1" id="KW-1133">Transmembrane helix</keyword>
<name>A0ABD7K013_PSEAI</name>
<comment type="caution">
    <text evidence="2">The sequence shown here is derived from an EMBL/GenBank/DDBJ whole genome shotgun (WGS) entry which is preliminary data.</text>
</comment>
<evidence type="ECO:0008006" key="4">
    <source>
        <dbReference type="Google" id="ProtNLM"/>
    </source>
</evidence>
<gene>
    <name evidence="2" type="ORF">DY940_22545</name>
</gene>
<evidence type="ECO:0000256" key="1">
    <source>
        <dbReference type="SAM" id="Phobius"/>
    </source>
</evidence>
<dbReference type="RefSeq" id="WP_126593925.1">
    <property type="nucleotide sequence ID" value="NZ_LFXS01000036.1"/>
</dbReference>
<dbReference type="Proteomes" id="UP000276985">
    <property type="component" value="Unassembled WGS sequence"/>
</dbReference>
<evidence type="ECO:0000313" key="3">
    <source>
        <dbReference type="Proteomes" id="UP000276985"/>
    </source>
</evidence>
<dbReference type="AlphaFoldDB" id="A0ABD7K013"/>
<sequence length="167" mass="19598">MIKEIAPYVTILTAIVAAYLTYRNQLRLKTFELLIERRKSVLTDIEKYIENLYAARFDIDKGEDTSASKKYAREYFHEGMMLTHKIIGANFSPAIATLNRTFWTLITEPTKNNSPMSKEQFKDWINRTTNVISLMYGMAHSELTKELDSMATPWISRKLREYKDRKK</sequence>
<evidence type="ECO:0000313" key="2">
    <source>
        <dbReference type="EMBL" id="RTS42794.1"/>
    </source>
</evidence>
<organism evidence="2 3">
    <name type="scientific">Pseudomonas aeruginosa</name>
    <dbReference type="NCBI Taxonomy" id="287"/>
    <lineage>
        <taxon>Bacteria</taxon>
        <taxon>Pseudomonadati</taxon>
        <taxon>Pseudomonadota</taxon>
        <taxon>Gammaproteobacteria</taxon>
        <taxon>Pseudomonadales</taxon>
        <taxon>Pseudomonadaceae</taxon>
        <taxon>Pseudomonas</taxon>
    </lineage>
</organism>
<proteinExistence type="predicted"/>
<keyword evidence="1" id="KW-0472">Membrane</keyword>
<dbReference type="EMBL" id="RXTL01000029">
    <property type="protein sequence ID" value="RTS42794.1"/>
    <property type="molecule type" value="Genomic_DNA"/>
</dbReference>
<accession>A0ABD7K013</accession>